<dbReference type="InterPro" id="IPR022514">
    <property type="entry name" value="NHPM_micro_ABC1"/>
</dbReference>
<keyword evidence="10 12" id="KW-0472">Membrane</keyword>
<dbReference type="InterPro" id="IPR005074">
    <property type="entry name" value="Peptidase_C39"/>
</dbReference>
<keyword evidence="6" id="KW-0645">Protease</keyword>
<keyword evidence="6" id="KW-0378">Hydrolase</keyword>
<feature type="domain" description="Peptidase C39" evidence="15">
    <location>
        <begin position="20"/>
        <end position="140"/>
    </location>
</feature>
<dbReference type="GO" id="GO:0005886">
    <property type="term" value="C:plasma membrane"/>
    <property type="evidence" value="ECO:0007669"/>
    <property type="project" value="UniProtKB-SubCell"/>
</dbReference>
<evidence type="ECO:0000256" key="5">
    <source>
        <dbReference type="ARBA" id="ARBA00022741"/>
    </source>
</evidence>
<evidence type="ECO:0000259" key="14">
    <source>
        <dbReference type="PROSITE" id="PS50929"/>
    </source>
</evidence>
<evidence type="ECO:0000256" key="6">
    <source>
        <dbReference type="ARBA" id="ARBA00022807"/>
    </source>
</evidence>
<dbReference type="Gene3D" id="3.40.50.300">
    <property type="entry name" value="P-loop containing nucleotide triphosphate hydrolases"/>
    <property type="match status" value="1"/>
</dbReference>
<keyword evidence="8" id="KW-0653">Protein transport</keyword>
<keyword evidence="2" id="KW-0813">Transport</keyword>
<dbReference type="PROSITE" id="PS50929">
    <property type="entry name" value="ABC_TM1F"/>
    <property type="match status" value="1"/>
</dbReference>
<dbReference type="Proteomes" id="UP000182975">
    <property type="component" value="Unassembled WGS sequence"/>
</dbReference>
<dbReference type="InterPro" id="IPR003593">
    <property type="entry name" value="AAA+_ATPase"/>
</dbReference>
<dbReference type="GO" id="GO:0015031">
    <property type="term" value="P:protein transport"/>
    <property type="evidence" value="ECO:0007669"/>
    <property type="project" value="UniProtKB-KW"/>
</dbReference>
<feature type="domain" description="ABC transporter" evidence="13">
    <location>
        <begin position="490"/>
        <end position="723"/>
    </location>
</feature>
<dbReference type="GO" id="GO:0006508">
    <property type="term" value="P:proteolysis"/>
    <property type="evidence" value="ECO:0007669"/>
    <property type="project" value="InterPro"/>
</dbReference>
<evidence type="ECO:0000256" key="12">
    <source>
        <dbReference type="SAM" id="Phobius"/>
    </source>
</evidence>
<dbReference type="GO" id="GO:0140359">
    <property type="term" value="F:ABC-type transporter activity"/>
    <property type="evidence" value="ECO:0007669"/>
    <property type="project" value="InterPro"/>
</dbReference>
<feature type="transmembrane region" description="Helical" evidence="12">
    <location>
        <begin position="280"/>
        <end position="301"/>
    </location>
</feature>
<dbReference type="InterPro" id="IPR027417">
    <property type="entry name" value="P-loop_NTPase"/>
</dbReference>
<keyword evidence="17" id="KW-1185">Reference proteome</keyword>
<evidence type="ECO:0000313" key="16">
    <source>
        <dbReference type="EMBL" id="SEO39750.1"/>
    </source>
</evidence>
<dbReference type="RefSeq" id="WP_240480587.1">
    <property type="nucleotide sequence ID" value="NZ_CP011402.1"/>
</dbReference>
<gene>
    <name evidence="16" type="ORF">SAMN02910314_00117</name>
</gene>
<feature type="transmembrane region" description="Helical" evidence="12">
    <location>
        <begin position="307"/>
        <end position="327"/>
    </location>
</feature>
<evidence type="ECO:0000256" key="8">
    <source>
        <dbReference type="ARBA" id="ARBA00022927"/>
    </source>
</evidence>
<keyword evidence="5" id="KW-0547">Nucleotide-binding</keyword>
<dbReference type="NCBIfam" id="TIGR03796">
    <property type="entry name" value="NHLM_micro_ABC1"/>
    <property type="match status" value="1"/>
</dbReference>
<organism evidence="16 17">
    <name type="scientific">Denitrobacterium detoxificans</name>
    <dbReference type="NCBI Taxonomy" id="79604"/>
    <lineage>
        <taxon>Bacteria</taxon>
        <taxon>Bacillati</taxon>
        <taxon>Actinomycetota</taxon>
        <taxon>Coriobacteriia</taxon>
        <taxon>Eggerthellales</taxon>
        <taxon>Eggerthellaceae</taxon>
        <taxon>Denitrobacterium</taxon>
    </lineage>
</organism>
<dbReference type="SMART" id="SM00382">
    <property type="entry name" value="AAA"/>
    <property type="match status" value="1"/>
</dbReference>
<keyword evidence="11" id="KW-0080">Bacteriocin transport</keyword>
<evidence type="ECO:0000256" key="10">
    <source>
        <dbReference type="ARBA" id="ARBA00023136"/>
    </source>
</evidence>
<dbReference type="GO" id="GO:0043213">
    <property type="term" value="P:bacteriocin transport"/>
    <property type="evidence" value="ECO:0007669"/>
    <property type="project" value="UniProtKB-KW"/>
</dbReference>
<dbReference type="InterPro" id="IPR039421">
    <property type="entry name" value="Type_1_exporter"/>
</dbReference>
<dbReference type="SUPFAM" id="SSF90123">
    <property type="entry name" value="ABC transporter transmembrane region"/>
    <property type="match status" value="1"/>
</dbReference>
<name>A0A1H8PCT1_9ACTN</name>
<evidence type="ECO:0000259" key="13">
    <source>
        <dbReference type="PROSITE" id="PS50893"/>
    </source>
</evidence>
<dbReference type="InterPro" id="IPR003439">
    <property type="entry name" value="ABC_transporter-like_ATP-bd"/>
</dbReference>
<keyword evidence="4 12" id="KW-0812">Transmembrane</keyword>
<dbReference type="GO" id="GO:0008234">
    <property type="term" value="F:cysteine-type peptidase activity"/>
    <property type="evidence" value="ECO:0007669"/>
    <property type="project" value="UniProtKB-KW"/>
</dbReference>
<dbReference type="PROSITE" id="PS50990">
    <property type="entry name" value="PEPTIDASE_C39"/>
    <property type="match status" value="1"/>
</dbReference>
<keyword evidence="3" id="KW-1003">Cell membrane</keyword>
<dbReference type="Gene3D" id="3.90.70.10">
    <property type="entry name" value="Cysteine proteinases"/>
    <property type="match status" value="1"/>
</dbReference>
<protein>
    <submittedName>
        <fullName evidence="16">NHLM bacteriocin system ABC transporter, peptidase/ATP-binding protein</fullName>
    </submittedName>
</protein>
<evidence type="ECO:0000256" key="11">
    <source>
        <dbReference type="ARBA" id="ARBA00043264"/>
    </source>
</evidence>
<sequence>MERTKRPITSGIAKVPMIMQMEALECGAASLAMIMAYYGKWMPLEQVRADCGVSRDGTSLENLAKAARSYGLNIEGYQYDIEHLKAEGTLPCIVLWNVNRYVVLRGFRGGKAHLNDPARGSIKVPMSEFERSYGGVCLFFEPTDSFERGGKRKSTLEFARNRLRGAHAAVAFVAITTLIGYLFEMTTPAFSRFFMDHLLTGENKELLMPFIGLLAAVGVMQVLVSAVQSIYSLKINGKMAIVGSSAFMWKVLRMPMEFFSQRMAGDIQQRKTTNSVIARTLVNTFTPLVLNVAMMLFYLLIMVRYSIVLTAVGILAIVLNSFLASYISRKRVNITRVQMRDTGRLDSTTVSGIQMIETIKSSGAENGFFAKWAGYQASVNAATTRFANLNLYLGMVPNFLASLANYTVLVVGVFLVIQGNFSLGMVMAFQGYIQLFMSPAMLTIRAGQTLQEMRTQMERIDDVMDYPSDPNYRDDPIDEQADYDKLMGKVELRNITFGYSRLGDPLIEDFSMSVEPGHSVAFVGASGCGKSTLSKIIAGLYRPWEGEVLFDGKPMAEIDRSVFTGSVAVVDQDIILFEDTIANNIRMWDNSIENFEVIMAARDAQIHDDIVSRPGGYSGMILEGGRDLSGGQRQRLEIARVLAQDPRVVIMDEATSALDAKTEHELVEAVKERGVTCIVIAHRLSTIRDCDEIIVLDHGHVVERGTHDELYAKGGAYTELVIND</sequence>
<dbReference type="AlphaFoldDB" id="A0A1H8PCT1"/>
<keyword evidence="9 12" id="KW-1133">Transmembrane helix</keyword>
<feature type="transmembrane region" description="Helical" evidence="12">
    <location>
        <begin position="166"/>
        <end position="185"/>
    </location>
</feature>
<evidence type="ECO:0000256" key="2">
    <source>
        <dbReference type="ARBA" id="ARBA00022448"/>
    </source>
</evidence>
<dbReference type="Pfam" id="PF00664">
    <property type="entry name" value="ABC_membrane"/>
    <property type="match status" value="1"/>
</dbReference>
<dbReference type="GO" id="GO:0016887">
    <property type="term" value="F:ATP hydrolysis activity"/>
    <property type="evidence" value="ECO:0007669"/>
    <property type="project" value="InterPro"/>
</dbReference>
<dbReference type="PANTHER" id="PTHR24221:SF654">
    <property type="entry name" value="ATP-BINDING CASSETTE SUB-FAMILY B MEMBER 6"/>
    <property type="match status" value="1"/>
</dbReference>
<comment type="subcellular location">
    <subcellularLocation>
        <location evidence="1">Cell membrane</location>
        <topology evidence="1">Multi-pass membrane protein</topology>
    </subcellularLocation>
</comment>
<dbReference type="EMBL" id="FOEC01000001">
    <property type="protein sequence ID" value="SEO39750.1"/>
    <property type="molecule type" value="Genomic_DNA"/>
</dbReference>
<feature type="domain" description="ABC transmembrane type-1" evidence="14">
    <location>
        <begin position="171"/>
        <end position="452"/>
    </location>
</feature>
<evidence type="ECO:0000256" key="3">
    <source>
        <dbReference type="ARBA" id="ARBA00022475"/>
    </source>
</evidence>
<dbReference type="Pfam" id="PF03412">
    <property type="entry name" value="Peptidase_C39"/>
    <property type="match status" value="1"/>
</dbReference>
<dbReference type="InterPro" id="IPR036640">
    <property type="entry name" value="ABC1_TM_sf"/>
</dbReference>
<dbReference type="CDD" id="cd18569">
    <property type="entry name" value="ABC_6TM_NHLM_bacteriocin"/>
    <property type="match status" value="1"/>
</dbReference>
<evidence type="ECO:0000256" key="7">
    <source>
        <dbReference type="ARBA" id="ARBA00022840"/>
    </source>
</evidence>
<accession>A0A1H8PCT1</accession>
<dbReference type="InterPro" id="IPR011527">
    <property type="entry name" value="ABC1_TM_dom"/>
</dbReference>
<evidence type="ECO:0000256" key="9">
    <source>
        <dbReference type="ARBA" id="ARBA00022989"/>
    </source>
</evidence>
<dbReference type="InterPro" id="IPR017871">
    <property type="entry name" value="ABC_transporter-like_CS"/>
</dbReference>
<dbReference type="PROSITE" id="PS50893">
    <property type="entry name" value="ABC_TRANSPORTER_2"/>
    <property type="match status" value="1"/>
</dbReference>
<dbReference type="PANTHER" id="PTHR24221">
    <property type="entry name" value="ATP-BINDING CASSETTE SUB-FAMILY B"/>
    <property type="match status" value="1"/>
</dbReference>
<proteinExistence type="predicted"/>
<dbReference type="FunFam" id="3.40.50.300:FF:000299">
    <property type="entry name" value="ABC transporter ATP-binding protein/permease"/>
    <property type="match status" value="1"/>
</dbReference>
<keyword evidence="6" id="KW-0788">Thiol protease</keyword>
<evidence type="ECO:0000256" key="4">
    <source>
        <dbReference type="ARBA" id="ARBA00022692"/>
    </source>
</evidence>
<dbReference type="GO" id="GO:0034040">
    <property type="term" value="F:ATPase-coupled lipid transmembrane transporter activity"/>
    <property type="evidence" value="ECO:0007669"/>
    <property type="project" value="TreeGrafter"/>
</dbReference>
<keyword evidence="7 16" id="KW-0067">ATP-binding</keyword>
<feature type="transmembrane region" description="Helical" evidence="12">
    <location>
        <begin position="391"/>
        <end position="417"/>
    </location>
</feature>
<dbReference type="GO" id="GO:0005524">
    <property type="term" value="F:ATP binding"/>
    <property type="evidence" value="ECO:0007669"/>
    <property type="project" value="UniProtKB-KW"/>
</dbReference>
<dbReference type="SUPFAM" id="SSF52540">
    <property type="entry name" value="P-loop containing nucleoside triphosphate hydrolases"/>
    <property type="match status" value="1"/>
</dbReference>
<dbReference type="STRING" id="79604.AAY81_09605"/>
<dbReference type="PROSITE" id="PS00211">
    <property type="entry name" value="ABC_TRANSPORTER_1"/>
    <property type="match status" value="1"/>
</dbReference>
<reference evidence="17" key="1">
    <citation type="submission" date="2016-10" db="EMBL/GenBank/DDBJ databases">
        <authorList>
            <person name="Varghese N."/>
        </authorList>
    </citation>
    <scope>NUCLEOTIDE SEQUENCE [LARGE SCALE GENOMIC DNA]</scope>
    <source>
        <strain evidence="17">DSM 21843</strain>
    </source>
</reference>
<feature type="transmembrane region" description="Helical" evidence="12">
    <location>
        <begin position="206"/>
        <end position="227"/>
    </location>
</feature>
<dbReference type="Gene3D" id="1.20.1560.10">
    <property type="entry name" value="ABC transporter type 1, transmembrane domain"/>
    <property type="match status" value="1"/>
</dbReference>
<evidence type="ECO:0000259" key="15">
    <source>
        <dbReference type="PROSITE" id="PS50990"/>
    </source>
</evidence>
<dbReference type="Pfam" id="PF00005">
    <property type="entry name" value="ABC_tran"/>
    <property type="match status" value="1"/>
</dbReference>
<evidence type="ECO:0000313" key="17">
    <source>
        <dbReference type="Proteomes" id="UP000182975"/>
    </source>
</evidence>
<evidence type="ECO:0000256" key="1">
    <source>
        <dbReference type="ARBA" id="ARBA00004651"/>
    </source>
</evidence>